<reference evidence="3 4" key="1">
    <citation type="submission" date="2016-10" db="EMBL/GenBank/DDBJ databases">
        <authorList>
            <person name="Varghese N."/>
            <person name="Submissions S."/>
        </authorList>
    </citation>
    <scope>NUCLEOTIDE SEQUENCE [LARGE SCALE GENOMIC DNA]</scope>
    <source>
        <strain evidence="1 4">WG2</strain>
        <strain evidence="2 3">WG5</strain>
    </source>
</reference>
<keyword evidence="4" id="KW-1185">Reference proteome</keyword>
<evidence type="ECO:0000313" key="4">
    <source>
        <dbReference type="Proteomes" id="UP000199519"/>
    </source>
</evidence>
<evidence type="ECO:0000313" key="1">
    <source>
        <dbReference type="EMBL" id="SDG20385.1"/>
    </source>
</evidence>
<organism evidence="2 3">
    <name type="scientific">Halanaerobium congolense</name>
    <dbReference type="NCBI Taxonomy" id="54121"/>
    <lineage>
        <taxon>Bacteria</taxon>
        <taxon>Bacillati</taxon>
        <taxon>Bacillota</taxon>
        <taxon>Clostridia</taxon>
        <taxon>Halanaerobiales</taxon>
        <taxon>Halanaerobiaceae</taxon>
        <taxon>Halanaerobium</taxon>
    </lineage>
</organism>
<dbReference type="EMBL" id="FOHG01000037">
    <property type="protein sequence ID" value="SET19158.1"/>
    <property type="molecule type" value="Genomic_DNA"/>
</dbReference>
<dbReference type="Proteomes" id="UP000198612">
    <property type="component" value="Unassembled WGS sequence"/>
</dbReference>
<name>A0A1I0CHS2_9FIRM</name>
<gene>
    <name evidence="1" type="ORF">SAMN04488598_1611</name>
    <name evidence="2" type="ORF">SAMN04515652_13715</name>
</gene>
<proteinExistence type="predicted"/>
<dbReference type="AlphaFoldDB" id="A0A1I0CHS2"/>
<evidence type="ECO:0000313" key="2">
    <source>
        <dbReference type="EMBL" id="SET19158.1"/>
    </source>
</evidence>
<protein>
    <submittedName>
        <fullName evidence="2">Uncharacterized protein</fullName>
    </submittedName>
</protein>
<dbReference type="EMBL" id="FNBJ01000061">
    <property type="protein sequence ID" value="SDG20385.1"/>
    <property type="molecule type" value="Genomic_DNA"/>
</dbReference>
<evidence type="ECO:0000313" key="3">
    <source>
        <dbReference type="Proteomes" id="UP000198612"/>
    </source>
</evidence>
<sequence>MLSELDKAIKEFDTVPDEDLEYCEGELLGFSYFARGEINIVDDLIGHPYIRIGTQHYNSTPRIKANYRSGLATLVKKGFAEKWYGNTFILTQKGWNRAEEIVEDTRKTIAGYYNK</sequence>
<dbReference type="Proteomes" id="UP000199519">
    <property type="component" value="Unassembled WGS sequence"/>
</dbReference>
<accession>A0A1I0CHS2</accession>
<dbReference type="RefSeq" id="WP_089720751.1">
    <property type="nucleotide sequence ID" value="NZ_FNBJ01000061.1"/>
</dbReference>